<dbReference type="InterPro" id="IPR008883">
    <property type="entry name" value="UEV_N"/>
</dbReference>
<evidence type="ECO:0000256" key="7">
    <source>
        <dbReference type="PROSITE-ProRule" id="PRU00644"/>
    </source>
</evidence>
<dbReference type="PROSITE" id="PS51312">
    <property type="entry name" value="SB"/>
    <property type="match status" value="1"/>
</dbReference>
<dbReference type="Pfam" id="PF05743">
    <property type="entry name" value="UEV"/>
    <property type="match status" value="1"/>
</dbReference>
<feature type="region of interest" description="Disordered" evidence="8">
    <location>
        <begin position="153"/>
        <end position="180"/>
    </location>
</feature>
<evidence type="ECO:0000313" key="11">
    <source>
        <dbReference type="EMBL" id="QPG74595.1"/>
    </source>
</evidence>
<dbReference type="InterPro" id="IPR017916">
    <property type="entry name" value="SB_dom"/>
</dbReference>
<dbReference type="GeneID" id="62195327"/>
<dbReference type="AlphaFoldDB" id="A0A875S2M5"/>
<dbReference type="SUPFAM" id="SSF54495">
    <property type="entry name" value="UBC-like"/>
    <property type="match status" value="1"/>
</dbReference>
<dbReference type="InterPro" id="IPR016135">
    <property type="entry name" value="UBQ-conjugating_enzyme/RWD"/>
</dbReference>
<dbReference type="KEGG" id="bnn:FOA43_001926"/>
<keyword evidence="6" id="KW-0175">Coiled coil</keyword>
<evidence type="ECO:0000256" key="1">
    <source>
        <dbReference type="ARBA" id="ARBA00004177"/>
    </source>
</evidence>
<keyword evidence="3 7" id="KW-0813">Transport</keyword>
<sequence length="377" mass="43518">MKLPDQLLLWLYRVIQPEYTNPVLCYQDISLILMCYSMLKVRTSVYTNQSGQSQLQIKVYGTFPSEAINMVIWFPISYPQIPPVIYISHTDSNKHLSPNNYIDPSGRFYHPFLSNWSHNFANDTTNENIKPRDNRCLKLIKIVIQCIKEHPPGVKENSQTVPSAHPLPPPPSKTNNDPTCPTTRRIQLFDEPTSPKLKQIPPLLPANPNNLQLLQSIQKTLNSTIKLQLFDQIPLKEIIQTQNHLLQTTESDLNSQNYLNYIEGKILQDTQLVRGKITEISHLNGKLDHDLKSILPHFDQCLIAETPVYTQLYQLSTSIDAISDLLYYLNKLHDKGKIRFDRYLKLVRQSAREQCLLKQHLEKLVDICSLDKARGIW</sequence>
<evidence type="ECO:0000256" key="6">
    <source>
        <dbReference type="ARBA" id="ARBA00023054"/>
    </source>
</evidence>
<evidence type="ECO:0000256" key="4">
    <source>
        <dbReference type="ARBA" id="ARBA00022753"/>
    </source>
</evidence>
<dbReference type="Proteomes" id="UP000662931">
    <property type="component" value="Chromosome 1"/>
</dbReference>
<dbReference type="Pfam" id="PF09454">
    <property type="entry name" value="Vps23_core"/>
    <property type="match status" value="1"/>
</dbReference>
<dbReference type="Gene3D" id="6.10.140.820">
    <property type="match status" value="1"/>
</dbReference>
<protein>
    <recommendedName>
        <fullName evidence="13">UEV domain-containing protein</fullName>
    </recommendedName>
</protein>
<evidence type="ECO:0000259" key="10">
    <source>
        <dbReference type="PROSITE" id="PS51322"/>
    </source>
</evidence>
<keyword evidence="5 7" id="KW-0653">Protein transport</keyword>
<proteinExistence type="inferred from homology"/>
<dbReference type="Gene3D" id="3.10.110.10">
    <property type="entry name" value="Ubiquitin Conjugating Enzyme"/>
    <property type="match status" value="1"/>
</dbReference>
<dbReference type="GO" id="GO:0043162">
    <property type="term" value="P:ubiquitin-dependent protein catabolic process via the multivesicular body sorting pathway"/>
    <property type="evidence" value="ECO:0007669"/>
    <property type="project" value="UniProtKB-ARBA"/>
</dbReference>
<evidence type="ECO:0000256" key="5">
    <source>
        <dbReference type="ARBA" id="ARBA00022927"/>
    </source>
</evidence>
<dbReference type="InterPro" id="IPR037202">
    <property type="entry name" value="ESCRT_assembly_dom"/>
</dbReference>
<dbReference type="PANTHER" id="PTHR23306:SF3">
    <property type="entry name" value="TUMOR SUPPRESSOR PROTEIN 101"/>
    <property type="match status" value="1"/>
</dbReference>
<evidence type="ECO:0000256" key="2">
    <source>
        <dbReference type="ARBA" id="ARBA00009594"/>
    </source>
</evidence>
<dbReference type="OrthoDB" id="306304at2759"/>
<organism evidence="11 12">
    <name type="scientific">Eeniella nana</name>
    <name type="common">Yeast</name>
    <name type="synonym">Brettanomyces nanus</name>
    <dbReference type="NCBI Taxonomy" id="13502"/>
    <lineage>
        <taxon>Eukaryota</taxon>
        <taxon>Fungi</taxon>
        <taxon>Dikarya</taxon>
        <taxon>Ascomycota</taxon>
        <taxon>Saccharomycotina</taxon>
        <taxon>Pichiomycetes</taxon>
        <taxon>Pichiales</taxon>
        <taxon>Pichiaceae</taxon>
        <taxon>Brettanomyces</taxon>
    </lineage>
</organism>
<dbReference type="GO" id="GO:0043130">
    <property type="term" value="F:ubiquitin binding"/>
    <property type="evidence" value="ECO:0007669"/>
    <property type="project" value="TreeGrafter"/>
</dbReference>
<gene>
    <name evidence="11" type="ORF">FOA43_001926</name>
</gene>
<dbReference type="SUPFAM" id="SSF140111">
    <property type="entry name" value="Endosomal sorting complex assembly domain"/>
    <property type="match status" value="1"/>
</dbReference>
<dbReference type="EMBL" id="CP064812">
    <property type="protein sequence ID" value="QPG74595.1"/>
    <property type="molecule type" value="Genomic_DNA"/>
</dbReference>
<dbReference type="RefSeq" id="XP_038778160.1">
    <property type="nucleotide sequence ID" value="XM_038922232.1"/>
</dbReference>
<keyword evidence="12" id="KW-1185">Reference proteome</keyword>
<feature type="domain" description="UEV" evidence="10">
    <location>
        <begin position="6"/>
        <end position="157"/>
    </location>
</feature>
<evidence type="ECO:0000259" key="9">
    <source>
        <dbReference type="PROSITE" id="PS51312"/>
    </source>
</evidence>
<evidence type="ECO:0000313" key="12">
    <source>
        <dbReference type="Proteomes" id="UP000662931"/>
    </source>
</evidence>
<evidence type="ECO:0008006" key="13">
    <source>
        <dbReference type="Google" id="ProtNLM"/>
    </source>
</evidence>
<evidence type="ECO:0000256" key="3">
    <source>
        <dbReference type="ARBA" id="ARBA00022448"/>
    </source>
</evidence>
<name>A0A875S2M5_EENNA</name>
<comment type="similarity">
    <text evidence="2">Belongs to the ubiquitin-conjugating enzyme family. UEV subfamily.</text>
</comment>
<accession>A0A875S2M5</accession>
<reference evidence="11" key="1">
    <citation type="submission" date="2020-10" db="EMBL/GenBank/DDBJ databases">
        <authorList>
            <person name="Roach M.J.R."/>
        </authorList>
    </citation>
    <scope>NUCLEOTIDE SEQUENCE</scope>
    <source>
        <strain evidence="11">CBS 1945</strain>
    </source>
</reference>
<dbReference type="PANTHER" id="PTHR23306">
    <property type="entry name" value="TUMOR SUSCEPTIBILITY GENE 101 PROTEIN-RELATED"/>
    <property type="match status" value="1"/>
</dbReference>
<keyword evidence="4" id="KW-0967">Endosome</keyword>
<evidence type="ECO:0000256" key="8">
    <source>
        <dbReference type="SAM" id="MobiDB-lite"/>
    </source>
</evidence>
<dbReference type="PROSITE" id="PS51322">
    <property type="entry name" value="UEV"/>
    <property type="match status" value="1"/>
</dbReference>
<dbReference type="GO" id="GO:0006886">
    <property type="term" value="P:intracellular protein transport"/>
    <property type="evidence" value="ECO:0007669"/>
    <property type="project" value="UniProtKB-ARBA"/>
</dbReference>
<dbReference type="GO" id="GO:0072666">
    <property type="term" value="P:establishment of protein localization to vacuole"/>
    <property type="evidence" value="ECO:0007669"/>
    <property type="project" value="UniProtKB-ARBA"/>
</dbReference>
<dbReference type="GO" id="GO:0000813">
    <property type="term" value="C:ESCRT I complex"/>
    <property type="evidence" value="ECO:0007669"/>
    <property type="project" value="TreeGrafter"/>
</dbReference>
<feature type="domain" description="SB" evidence="9">
    <location>
        <begin position="306"/>
        <end position="374"/>
    </location>
</feature>
<comment type="subcellular location">
    <subcellularLocation>
        <location evidence="1">Endosome</location>
    </subcellularLocation>
</comment>
<dbReference type="InterPro" id="IPR052070">
    <property type="entry name" value="ESCRT-I_UEV_domain"/>
</dbReference>
<dbReference type="CDD" id="cd11685">
    <property type="entry name" value="UEV_TSG101-like"/>
    <property type="match status" value="1"/>
</dbReference>